<keyword evidence="3" id="KW-0804">Transcription</keyword>
<sequence>MAATSRTPAAASLDSVAESLQPQLSLRERKKIKTRTTIRRATYRLIAEQGYEATTVEQIAEAAEVSPSTVFRYFPTKEDIVLTDEFDPIMLRELRSRPAGEPPLESLRAIITEAVRLSLLHDRDETLQRTRLISEVPALRARMMESVAATSRLLCEVLAERTGREGVDLEVRVFAMAVLGALHETTVYWAEHNHEDDLLDLIARTMNTLSDGLTLGTR</sequence>
<gene>
    <name evidence="6" type="ORF">OG549_14760</name>
</gene>
<dbReference type="GO" id="GO:0000976">
    <property type="term" value="F:transcription cis-regulatory region binding"/>
    <property type="evidence" value="ECO:0007669"/>
    <property type="project" value="TreeGrafter"/>
</dbReference>
<dbReference type="SUPFAM" id="SSF46689">
    <property type="entry name" value="Homeodomain-like"/>
    <property type="match status" value="1"/>
</dbReference>
<dbReference type="Pfam" id="PF00440">
    <property type="entry name" value="TetR_N"/>
    <property type="match status" value="1"/>
</dbReference>
<feature type="DNA-binding region" description="H-T-H motif" evidence="4">
    <location>
        <begin position="55"/>
        <end position="74"/>
    </location>
</feature>
<evidence type="ECO:0000313" key="6">
    <source>
        <dbReference type="EMBL" id="WTW61814.1"/>
    </source>
</evidence>
<dbReference type="EMBL" id="CP108318">
    <property type="protein sequence ID" value="WTW61814.1"/>
    <property type="molecule type" value="Genomic_DNA"/>
</dbReference>
<evidence type="ECO:0000256" key="4">
    <source>
        <dbReference type="PROSITE-ProRule" id="PRU00335"/>
    </source>
</evidence>
<dbReference type="AlphaFoldDB" id="A0AAU2V3Q8"/>
<organism evidence="6">
    <name type="scientific">Streptomyces sp. NBC_00003</name>
    <dbReference type="NCBI Taxonomy" id="2903608"/>
    <lineage>
        <taxon>Bacteria</taxon>
        <taxon>Bacillati</taxon>
        <taxon>Actinomycetota</taxon>
        <taxon>Actinomycetes</taxon>
        <taxon>Kitasatosporales</taxon>
        <taxon>Streptomycetaceae</taxon>
        <taxon>Streptomyces</taxon>
    </lineage>
</organism>
<dbReference type="InterPro" id="IPR009057">
    <property type="entry name" value="Homeodomain-like_sf"/>
</dbReference>
<reference evidence="6" key="1">
    <citation type="submission" date="2022-10" db="EMBL/GenBank/DDBJ databases">
        <title>The complete genomes of actinobacterial strains from the NBC collection.</title>
        <authorList>
            <person name="Joergensen T.S."/>
            <person name="Alvarez Arevalo M."/>
            <person name="Sterndorff E.B."/>
            <person name="Faurdal D."/>
            <person name="Vuksanovic O."/>
            <person name="Mourched A.-S."/>
            <person name="Charusanti P."/>
            <person name="Shaw S."/>
            <person name="Blin K."/>
            <person name="Weber T."/>
        </authorList>
    </citation>
    <scope>NUCLEOTIDE SEQUENCE</scope>
    <source>
        <strain evidence="6">NBC_00003</strain>
    </source>
</reference>
<dbReference type="GO" id="GO:0003700">
    <property type="term" value="F:DNA-binding transcription factor activity"/>
    <property type="evidence" value="ECO:0007669"/>
    <property type="project" value="TreeGrafter"/>
</dbReference>
<keyword evidence="1" id="KW-0805">Transcription regulation</keyword>
<dbReference type="PANTHER" id="PTHR30055:SF234">
    <property type="entry name" value="HTH-TYPE TRANSCRIPTIONAL REGULATOR BETI"/>
    <property type="match status" value="1"/>
</dbReference>
<dbReference type="PANTHER" id="PTHR30055">
    <property type="entry name" value="HTH-TYPE TRANSCRIPTIONAL REGULATOR RUTR"/>
    <property type="match status" value="1"/>
</dbReference>
<protein>
    <submittedName>
        <fullName evidence="6">TetR family transcriptional regulator</fullName>
    </submittedName>
</protein>
<dbReference type="InterPro" id="IPR050109">
    <property type="entry name" value="HTH-type_TetR-like_transc_reg"/>
</dbReference>
<evidence type="ECO:0000256" key="2">
    <source>
        <dbReference type="ARBA" id="ARBA00023125"/>
    </source>
</evidence>
<name>A0AAU2V3Q8_9ACTN</name>
<evidence type="ECO:0000259" key="5">
    <source>
        <dbReference type="PROSITE" id="PS50977"/>
    </source>
</evidence>
<dbReference type="SUPFAM" id="SSF48498">
    <property type="entry name" value="Tetracyclin repressor-like, C-terminal domain"/>
    <property type="match status" value="1"/>
</dbReference>
<dbReference type="InterPro" id="IPR036271">
    <property type="entry name" value="Tet_transcr_reg_TetR-rel_C_sf"/>
</dbReference>
<accession>A0AAU2V3Q8</accession>
<dbReference type="PROSITE" id="PS50977">
    <property type="entry name" value="HTH_TETR_2"/>
    <property type="match status" value="1"/>
</dbReference>
<dbReference type="InterPro" id="IPR001647">
    <property type="entry name" value="HTH_TetR"/>
</dbReference>
<evidence type="ECO:0000256" key="3">
    <source>
        <dbReference type="ARBA" id="ARBA00023163"/>
    </source>
</evidence>
<feature type="domain" description="HTH tetR-type" evidence="5">
    <location>
        <begin position="32"/>
        <end position="92"/>
    </location>
</feature>
<dbReference type="Gene3D" id="1.10.10.60">
    <property type="entry name" value="Homeodomain-like"/>
    <property type="match status" value="1"/>
</dbReference>
<dbReference type="InterPro" id="IPR041347">
    <property type="entry name" value="MftR_C"/>
</dbReference>
<proteinExistence type="predicted"/>
<dbReference type="PRINTS" id="PR00455">
    <property type="entry name" value="HTHTETR"/>
</dbReference>
<keyword evidence="2 4" id="KW-0238">DNA-binding</keyword>
<dbReference type="Pfam" id="PF17754">
    <property type="entry name" value="TetR_C_14"/>
    <property type="match status" value="1"/>
</dbReference>
<evidence type="ECO:0000256" key="1">
    <source>
        <dbReference type="ARBA" id="ARBA00023015"/>
    </source>
</evidence>
<dbReference type="Gene3D" id="1.10.357.10">
    <property type="entry name" value="Tetracycline Repressor, domain 2"/>
    <property type="match status" value="1"/>
</dbReference>